<name>A0A125QGX6_PSEFL</name>
<comment type="caution">
    <text evidence="2">The sequence shown here is derived from an EMBL/GenBank/DDBJ whole genome shotgun (WGS) entry which is preliminary data.</text>
</comment>
<sequence length="400" mass="44533">MTGIEHEIAEPKSGDAKKPKQSKAEPKSVEQILTEAFAITMDKDKNIKPASITKADLKSLMTYPQDTRLSSELAESITAAACKTDPELKVLSLITLAAFKCQRDGLRHQLMAFCVRLASSLWIQRHRGSLDLYRDIMEADKGLDSSPLTFLSNAITEQYRKRIDSVGRQASEAPSPSTSNAEANESTALDVLSKKELAAQRNNILLIGALWLMAQGKTDLNAAIEFFSGLLNEQTSPTQSPRAVAVFLAEQYANQDSLLADTIDYFKKQFTELAGQQKFLQSKHNAQEVELKALQTKVMTQITAIADKDQQIARLMAEVEQLKLAQHEQQLDERATRTHLRDNAGQAKAKAFNLLTEDVLEPLKLSLAALQREKPKTEVAVHQIELAVESIERDIKWFSE</sequence>
<feature type="region of interest" description="Disordered" evidence="1">
    <location>
        <begin position="1"/>
        <end position="28"/>
    </location>
</feature>
<evidence type="ECO:0000313" key="3">
    <source>
        <dbReference type="Proteomes" id="UP000063434"/>
    </source>
</evidence>
<evidence type="ECO:0000256" key="1">
    <source>
        <dbReference type="SAM" id="MobiDB-lite"/>
    </source>
</evidence>
<protein>
    <submittedName>
        <fullName evidence="2">Uncharacterized protein</fullName>
    </submittedName>
</protein>
<dbReference type="EMBL" id="LCYC01000008">
    <property type="protein sequence ID" value="KWV82737.1"/>
    <property type="molecule type" value="Genomic_DNA"/>
</dbReference>
<dbReference type="RefSeq" id="WP_003439526.1">
    <property type="nucleotide sequence ID" value="NZ_LCYC01000008.1"/>
</dbReference>
<dbReference type="PATRIC" id="fig|294.195.peg.935"/>
<accession>A0A125QGX6</accession>
<dbReference type="AlphaFoldDB" id="A0A125QGX6"/>
<feature type="region of interest" description="Disordered" evidence="1">
    <location>
        <begin position="165"/>
        <end position="184"/>
    </location>
</feature>
<feature type="compositionally biased region" description="Polar residues" evidence="1">
    <location>
        <begin position="172"/>
        <end position="184"/>
    </location>
</feature>
<organism evidence="2 3">
    <name type="scientific">Pseudomonas fluorescens</name>
    <dbReference type="NCBI Taxonomy" id="294"/>
    <lineage>
        <taxon>Bacteria</taxon>
        <taxon>Pseudomonadati</taxon>
        <taxon>Pseudomonadota</taxon>
        <taxon>Gammaproteobacteria</taxon>
        <taxon>Pseudomonadales</taxon>
        <taxon>Pseudomonadaceae</taxon>
        <taxon>Pseudomonas</taxon>
    </lineage>
</organism>
<proteinExistence type="predicted"/>
<evidence type="ECO:0000313" key="2">
    <source>
        <dbReference type="EMBL" id="KWV82737.1"/>
    </source>
</evidence>
<gene>
    <name evidence="2" type="ORF">PFL603g_00890</name>
</gene>
<dbReference type="Proteomes" id="UP000063434">
    <property type="component" value="Unassembled WGS sequence"/>
</dbReference>
<reference evidence="2 3" key="1">
    <citation type="submission" date="2015-05" db="EMBL/GenBank/DDBJ databases">
        <title>A genomic and transcriptomic approach to investigate the blue pigment phenotype in Pseudomonas fluorescens.</title>
        <authorList>
            <person name="Andreani N.A."/>
            <person name="Cardazzo B."/>
        </authorList>
    </citation>
    <scope>NUCLEOTIDE SEQUENCE [LARGE SCALE GENOMIC DNA]</scope>
    <source>
        <strain evidence="2 3">Ps_40</strain>
    </source>
</reference>